<comment type="subcellular location">
    <subcellularLocation>
        <location evidence="1">Cell membrane</location>
        <topology evidence="1">Multi-pass membrane protein</topology>
    </subcellularLocation>
</comment>
<dbReference type="InterPro" id="IPR020846">
    <property type="entry name" value="MFS_dom"/>
</dbReference>
<feature type="transmembrane region" description="Helical" evidence="6">
    <location>
        <begin position="138"/>
        <end position="156"/>
    </location>
</feature>
<dbReference type="AlphaFoldDB" id="A0A561Q108"/>
<dbReference type="InterPro" id="IPR036259">
    <property type="entry name" value="MFS_trans_sf"/>
</dbReference>
<evidence type="ECO:0000256" key="5">
    <source>
        <dbReference type="ARBA" id="ARBA00023136"/>
    </source>
</evidence>
<keyword evidence="9" id="KW-1185">Reference proteome</keyword>
<proteinExistence type="predicted"/>
<dbReference type="OrthoDB" id="9812189at2"/>
<dbReference type="Proteomes" id="UP000320653">
    <property type="component" value="Unassembled WGS sequence"/>
</dbReference>
<dbReference type="InterPro" id="IPR050189">
    <property type="entry name" value="MFS_Efflux_Transporters"/>
</dbReference>
<keyword evidence="4 6" id="KW-1133">Transmembrane helix</keyword>
<feature type="transmembrane region" description="Helical" evidence="6">
    <location>
        <begin position="105"/>
        <end position="126"/>
    </location>
</feature>
<evidence type="ECO:0000313" key="9">
    <source>
        <dbReference type="Proteomes" id="UP000320653"/>
    </source>
</evidence>
<organism evidence="8 9">
    <name type="scientific">Neorhizobium alkalisoli</name>
    <dbReference type="NCBI Taxonomy" id="528178"/>
    <lineage>
        <taxon>Bacteria</taxon>
        <taxon>Pseudomonadati</taxon>
        <taxon>Pseudomonadota</taxon>
        <taxon>Alphaproteobacteria</taxon>
        <taxon>Hyphomicrobiales</taxon>
        <taxon>Rhizobiaceae</taxon>
        <taxon>Rhizobium/Agrobacterium group</taxon>
        <taxon>Neorhizobium</taxon>
    </lineage>
</organism>
<dbReference type="GO" id="GO:0022857">
    <property type="term" value="F:transmembrane transporter activity"/>
    <property type="evidence" value="ECO:0007669"/>
    <property type="project" value="InterPro"/>
</dbReference>
<dbReference type="PANTHER" id="PTHR43124">
    <property type="entry name" value="PURINE EFFLUX PUMP PBUE"/>
    <property type="match status" value="1"/>
</dbReference>
<evidence type="ECO:0000313" key="8">
    <source>
        <dbReference type="EMBL" id="TWF44052.1"/>
    </source>
</evidence>
<evidence type="ECO:0000256" key="1">
    <source>
        <dbReference type="ARBA" id="ARBA00004651"/>
    </source>
</evidence>
<feature type="transmembrane region" description="Helical" evidence="6">
    <location>
        <begin position="246"/>
        <end position="265"/>
    </location>
</feature>
<keyword evidence="3 6" id="KW-0812">Transmembrane</keyword>
<dbReference type="Gene3D" id="1.20.1250.20">
    <property type="entry name" value="MFS general substrate transporter like domains"/>
    <property type="match status" value="1"/>
</dbReference>
<protein>
    <submittedName>
        <fullName evidence="8">Putative MFS family arabinose efflux permease</fullName>
    </submittedName>
</protein>
<keyword evidence="2" id="KW-1003">Cell membrane</keyword>
<sequence>MTEISDRPRSSWAAVLSVAIGTFVIVTSEFLPIGLLSHIAGAFDVPAGEAGILVTIPGMMAAIAAPVCTIAARAIDRRLLLLAFTCLVVFSNALMATASSFPIALIARAILGVSVGGFWTFAAAVGRKLVEQRHGSRATTIIMAGISIGTVVGVPIGSTLDGLFGWRLAFGSVAGLGLAVMIAQALLLPRIAIATAHTVRGLFAAATNRRLALAFIAVALAAAGHFAAYTYLEPHLVTDAGVTPSMLGWVLAVYGLAGVAGTYLGELFGRSRPQVGFFGLALVMTIAIAATAASTQNLPLEILWVALWGAAFGAVPVCIQLWTYAADPERFEASSALIVTVFQISLAAGSYLGGRVADGFGVTMAFGSGAILNLACGLIVGIALRIGSRTRAAGTRAI</sequence>
<dbReference type="Pfam" id="PF07690">
    <property type="entry name" value="MFS_1"/>
    <property type="match status" value="1"/>
</dbReference>
<accession>A0A561Q108</accession>
<evidence type="ECO:0000256" key="6">
    <source>
        <dbReference type="SAM" id="Phobius"/>
    </source>
</evidence>
<feature type="transmembrane region" description="Helical" evidence="6">
    <location>
        <begin position="79"/>
        <end position="99"/>
    </location>
</feature>
<dbReference type="GO" id="GO:0005886">
    <property type="term" value="C:plasma membrane"/>
    <property type="evidence" value="ECO:0007669"/>
    <property type="project" value="UniProtKB-SubCell"/>
</dbReference>
<dbReference type="SUPFAM" id="SSF103473">
    <property type="entry name" value="MFS general substrate transporter"/>
    <property type="match status" value="1"/>
</dbReference>
<feature type="transmembrane region" description="Helical" evidence="6">
    <location>
        <begin position="168"/>
        <end position="189"/>
    </location>
</feature>
<feature type="domain" description="Major facilitator superfamily (MFS) profile" evidence="7">
    <location>
        <begin position="14"/>
        <end position="385"/>
    </location>
</feature>
<feature type="transmembrane region" description="Helical" evidence="6">
    <location>
        <begin position="302"/>
        <end position="324"/>
    </location>
</feature>
<feature type="transmembrane region" description="Helical" evidence="6">
    <location>
        <begin position="51"/>
        <end position="72"/>
    </location>
</feature>
<feature type="transmembrane region" description="Helical" evidence="6">
    <location>
        <begin position="360"/>
        <end position="384"/>
    </location>
</feature>
<feature type="transmembrane region" description="Helical" evidence="6">
    <location>
        <begin position="277"/>
        <end position="296"/>
    </location>
</feature>
<dbReference type="PANTHER" id="PTHR43124:SF3">
    <property type="entry name" value="CHLORAMPHENICOL EFFLUX PUMP RV0191"/>
    <property type="match status" value="1"/>
</dbReference>
<feature type="transmembrane region" description="Helical" evidence="6">
    <location>
        <begin position="12"/>
        <end position="31"/>
    </location>
</feature>
<dbReference type="RefSeq" id="WP_145643425.1">
    <property type="nucleotide sequence ID" value="NZ_VIWP01000016.1"/>
</dbReference>
<dbReference type="PROSITE" id="PS50850">
    <property type="entry name" value="MFS"/>
    <property type="match status" value="1"/>
</dbReference>
<name>A0A561Q108_9HYPH</name>
<reference evidence="8 9" key="1">
    <citation type="submission" date="2019-06" db="EMBL/GenBank/DDBJ databases">
        <title>Sorghum-associated microbial communities from plants grown in Nebraska, USA.</title>
        <authorList>
            <person name="Schachtman D."/>
        </authorList>
    </citation>
    <scope>NUCLEOTIDE SEQUENCE [LARGE SCALE GENOMIC DNA]</scope>
    <source>
        <strain evidence="8 9">1225</strain>
    </source>
</reference>
<evidence type="ECO:0000256" key="4">
    <source>
        <dbReference type="ARBA" id="ARBA00022989"/>
    </source>
</evidence>
<evidence type="ECO:0000256" key="2">
    <source>
        <dbReference type="ARBA" id="ARBA00022475"/>
    </source>
</evidence>
<keyword evidence="5 6" id="KW-0472">Membrane</keyword>
<dbReference type="CDD" id="cd17324">
    <property type="entry name" value="MFS_NepI_like"/>
    <property type="match status" value="1"/>
</dbReference>
<dbReference type="InterPro" id="IPR011701">
    <property type="entry name" value="MFS"/>
</dbReference>
<comment type="caution">
    <text evidence="8">The sequence shown here is derived from an EMBL/GenBank/DDBJ whole genome shotgun (WGS) entry which is preliminary data.</text>
</comment>
<evidence type="ECO:0000256" key="3">
    <source>
        <dbReference type="ARBA" id="ARBA00022692"/>
    </source>
</evidence>
<gene>
    <name evidence="8" type="ORF">FHW37_11656</name>
</gene>
<evidence type="ECO:0000259" key="7">
    <source>
        <dbReference type="PROSITE" id="PS50850"/>
    </source>
</evidence>
<feature type="transmembrane region" description="Helical" evidence="6">
    <location>
        <begin position="336"/>
        <end position="354"/>
    </location>
</feature>
<feature type="transmembrane region" description="Helical" evidence="6">
    <location>
        <begin position="210"/>
        <end position="231"/>
    </location>
</feature>
<dbReference type="EMBL" id="VIWP01000016">
    <property type="protein sequence ID" value="TWF44052.1"/>
    <property type="molecule type" value="Genomic_DNA"/>
</dbReference>